<evidence type="ECO:0000256" key="7">
    <source>
        <dbReference type="HAMAP-Rule" id="MF_00227"/>
    </source>
</evidence>
<comment type="subunit">
    <text evidence="7">Consists of a catalytic RNA component (M1 or rnpB) and a protein subunit.</text>
</comment>
<dbReference type="GO" id="GO:0001682">
    <property type="term" value="P:tRNA 5'-leader removal"/>
    <property type="evidence" value="ECO:0007669"/>
    <property type="project" value="UniProtKB-UniRule"/>
</dbReference>
<evidence type="ECO:0000256" key="3">
    <source>
        <dbReference type="ARBA" id="ARBA00022722"/>
    </source>
</evidence>
<dbReference type="PANTHER" id="PTHR33992:SF1">
    <property type="entry name" value="RIBONUCLEASE P PROTEIN COMPONENT"/>
    <property type="match status" value="1"/>
</dbReference>
<dbReference type="EC" id="3.1.26.5" evidence="7 8"/>
<comment type="catalytic activity">
    <reaction evidence="7">
        <text>Endonucleolytic cleavage of RNA, removing 5'-extranucleotides from tRNA precursor.</text>
        <dbReference type="EC" id="3.1.26.5"/>
    </reaction>
</comment>
<evidence type="ECO:0000256" key="5">
    <source>
        <dbReference type="ARBA" id="ARBA00022801"/>
    </source>
</evidence>
<evidence type="ECO:0000256" key="4">
    <source>
        <dbReference type="ARBA" id="ARBA00022759"/>
    </source>
</evidence>
<reference evidence="10 11" key="1">
    <citation type="submission" date="2017-09" db="EMBL/GenBank/DDBJ databases">
        <title>A multilocus sequence analysis scheme for characterization of bacteria in the genus Thioclava.</title>
        <authorList>
            <person name="Liu Y."/>
            <person name="Shao Z."/>
        </authorList>
    </citation>
    <scope>NUCLEOTIDE SEQUENCE [LARGE SCALE GENOMIC DNA]</scope>
    <source>
        <strain evidence="10 11">CAU 1312</strain>
    </source>
</reference>
<dbReference type="GO" id="GO:0004526">
    <property type="term" value="F:ribonuclease P activity"/>
    <property type="evidence" value="ECO:0007669"/>
    <property type="project" value="UniProtKB-UniRule"/>
</dbReference>
<dbReference type="InterPro" id="IPR000100">
    <property type="entry name" value="RNase_P"/>
</dbReference>
<dbReference type="EMBL" id="NTJD01000008">
    <property type="protein sequence ID" value="PCD76011.1"/>
    <property type="molecule type" value="Genomic_DNA"/>
</dbReference>
<evidence type="ECO:0000256" key="8">
    <source>
        <dbReference type="NCBIfam" id="TIGR00188"/>
    </source>
</evidence>
<organism evidence="10 11">
    <name type="scientific">Pseudothioclava arenosa</name>
    <dbReference type="NCBI Taxonomy" id="1795308"/>
    <lineage>
        <taxon>Bacteria</taxon>
        <taxon>Pseudomonadati</taxon>
        <taxon>Pseudomonadota</taxon>
        <taxon>Alphaproteobacteria</taxon>
        <taxon>Rhodobacterales</taxon>
        <taxon>Paracoccaceae</taxon>
        <taxon>Pseudothioclava</taxon>
    </lineage>
</organism>
<evidence type="ECO:0000256" key="6">
    <source>
        <dbReference type="ARBA" id="ARBA00022884"/>
    </source>
</evidence>
<protein>
    <recommendedName>
        <fullName evidence="7 8">Ribonuclease P protein component</fullName>
        <shortName evidence="7">RNase P protein</shortName>
        <shortName evidence="7">RNaseP protein</shortName>
        <ecNumber evidence="7 8">3.1.26.5</ecNumber>
    </recommendedName>
    <alternativeName>
        <fullName evidence="7">Protein C5</fullName>
    </alternativeName>
</protein>
<comment type="caution">
    <text evidence="10">The sequence shown here is derived from an EMBL/GenBank/DDBJ whole genome shotgun (WGS) entry which is preliminary data.</text>
</comment>
<name>A0A2A4CL66_9RHOB</name>
<dbReference type="NCBIfam" id="TIGR00188">
    <property type="entry name" value="rnpA"/>
    <property type="match status" value="1"/>
</dbReference>
<accession>A0A2A4CL66</accession>
<keyword evidence="4 7" id="KW-0255">Endonuclease</keyword>
<evidence type="ECO:0000256" key="9">
    <source>
        <dbReference type="SAM" id="MobiDB-lite"/>
    </source>
</evidence>
<evidence type="ECO:0000256" key="1">
    <source>
        <dbReference type="ARBA" id="ARBA00002663"/>
    </source>
</evidence>
<dbReference type="GO" id="GO:0030677">
    <property type="term" value="C:ribonuclease P complex"/>
    <property type="evidence" value="ECO:0007669"/>
    <property type="project" value="TreeGrafter"/>
</dbReference>
<dbReference type="PANTHER" id="PTHR33992">
    <property type="entry name" value="RIBONUCLEASE P PROTEIN COMPONENT"/>
    <property type="match status" value="1"/>
</dbReference>
<keyword evidence="6 7" id="KW-0694">RNA-binding</keyword>
<evidence type="ECO:0000256" key="2">
    <source>
        <dbReference type="ARBA" id="ARBA00022694"/>
    </source>
</evidence>
<dbReference type="GO" id="GO:0000049">
    <property type="term" value="F:tRNA binding"/>
    <property type="evidence" value="ECO:0007669"/>
    <property type="project" value="UniProtKB-UniRule"/>
</dbReference>
<dbReference type="AlphaFoldDB" id="A0A2A4CL66"/>
<comment type="similarity">
    <text evidence="7">Belongs to the RnpA family.</text>
</comment>
<feature type="region of interest" description="Disordered" evidence="9">
    <location>
        <begin position="141"/>
        <end position="170"/>
    </location>
</feature>
<dbReference type="HAMAP" id="MF_00227">
    <property type="entry name" value="RNase_P"/>
    <property type="match status" value="1"/>
</dbReference>
<sequence length="170" mass="18297">MTPPEAPVTGPKGRRAGGAPAVSVCPEVALPHRLQILRQRADFLRAASARRQGTPGFLLQARPRHDGEAAAPEAVRVGFTCSKKVGNAVARNRAKRRLREIARLVLTDAARPGWDYVLVGRPGATATRDFTDLLEDLRRALTSVHSDTPRPPRPEGPAPRGRRRGKGGAA</sequence>
<keyword evidence="2 7" id="KW-0819">tRNA processing</keyword>
<keyword evidence="5 7" id="KW-0378">Hydrolase</keyword>
<evidence type="ECO:0000313" key="11">
    <source>
        <dbReference type="Proteomes" id="UP000243507"/>
    </source>
</evidence>
<gene>
    <name evidence="7 10" type="primary">rnpA</name>
    <name evidence="10" type="ORF">CLN94_11000</name>
</gene>
<dbReference type="Gene3D" id="3.30.230.10">
    <property type="match status" value="1"/>
</dbReference>
<dbReference type="GO" id="GO:0042781">
    <property type="term" value="F:3'-tRNA processing endoribonuclease activity"/>
    <property type="evidence" value="ECO:0007669"/>
    <property type="project" value="TreeGrafter"/>
</dbReference>
<dbReference type="InterPro" id="IPR014721">
    <property type="entry name" value="Ribsml_uS5_D2-typ_fold_subgr"/>
</dbReference>
<feature type="compositionally biased region" description="Basic residues" evidence="9">
    <location>
        <begin position="160"/>
        <end position="170"/>
    </location>
</feature>
<proteinExistence type="inferred from homology"/>
<keyword evidence="3 7" id="KW-0540">Nuclease</keyword>
<comment type="function">
    <text evidence="1 7">RNaseP catalyzes the removal of the 5'-leader sequence from pre-tRNA to produce the mature 5'-terminus. It can also cleave other RNA substrates such as 4.5S RNA. The protein component plays an auxiliary but essential role in vivo by binding to the 5'-leader sequence and broadening the substrate specificity of the ribozyme.</text>
</comment>
<dbReference type="InterPro" id="IPR020539">
    <property type="entry name" value="RNase_P_CS"/>
</dbReference>
<dbReference type="RefSeq" id="WP_096433998.1">
    <property type="nucleotide sequence ID" value="NZ_NTJD01000008.1"/>
</dbReference>
<dbReference type="InterPro" id="IPR020568">
    <property type="entry name" value="Ribosomal_Su5_D2-typ_SF"/>
</dbReference>
<keyword evidence="11" id="KW-1185">Reference proteome</keyword>
<dbReference type="PROSITE" id="PS00648">
    <property type="entry name" value="RIBONUCLEASE_P"/>
    <property type="match status" value="1"/>
</dbReference>
<evidence type="ECO:0000313" key="10">
    <source>
        <dbReference type="EMBL" id="PCD76011.1"/>
    </source>
</evidence>
<dbReference type="SUPFAM" id="SSF54211">
    <property type="entry name" value="Ribosomal protein S5 domain 2-like"/>
    <property type="match status" value="1"/>
</dbReference>
<dbReference type="OrthoDB" id="9810867at2"/>
<dbReference type="Pfam" id="PF00825">
    <property type="entry name" value="Ribonuclease_P"/>
    <property type="match status" value="1"/>
</dbReference>
<dbReference type="Proteomes" id="UP000243507">
    <property type="component" value="Unassembled WGS sequence"/>
</dbReference>